<protein>
    <submittedName>
        <fullName evidence="3">Exopolyphosphatase</fullName>
    </submittedName>
</protein>
<dbReference type="KEGG" id="xap:XA3_14840"/>
<dbReference type="EMBL" id="AP026802">
    <property type="protein sequence ID" value="BDR59043.1"/>
    <property type="molecule type" value="Genomic_DNA"/>
</dbReference>
<dbReference type="PANTHER" id="PTHR30005:SF0">
    <property type="entry name" value="RETROGRADE REGULATION PROTEIN 2"/>
    <property type="match status" value="1"/>
</dbReference>
<proteinExistence type="inferred from homology"/>
<feature type="domain" description="Ppx/GppA phosphatase N-terminal" evidence="2">
    <location>
        <begin position="25"/>
        <end position="305"/>
    </location>
</feature>
<dbReference type="AlphaFoldDB" id="A0AAU9DY21"/>
<organism evidence="3 4">
    <name type="scientific">Xylocopilactobacillus apicola</name>
    <dbReference type="NCBI Taxonomy" id="2932184"/>
    <lineage>
        <taxon>Bacteria</taxon>
        <taxon>Bacillati</taxon>
        <taxon>Bacillota</taxon>
        <taxon>Bacilli</taxon>
        <taxon>Lactobacillales</taxon>
        <taxon>Lactobacillaceae</taxon>
        <taxon>Xylocopilactobacillus</taxon>
    </lineage>
</organism>
<evidence type="ECO:0000313" key="4">
    <source>
        <dbReference type="Proteomes" id="UP001321861"/>
    </source>
</evidence>
<evidence type="ECO:0000259" key="2">
    <source>
        <dbReference type="Pfam" id="PF02541"/>
    </source>
</evidence>
<comment type="similarity">
    <text evidence="1">Belongs to the GppA/Ppx family.</text>
</comment>
<name>A0AAU9DY21_9LACO</name>
<dbReference type="CDD" id="cd24052">
    <property type="entry name" value="ASKHA_NBD_HpPPX-GppA-like"/>
    <property type="match status" value="1"/>
</dbReference>
<reference evidence="3 4" key="1">
    <citation type="journal article" date="2023" name="Microbiol. Spectr.">
        <title>Symbiosis of Carpenter Bees with Uncharacterized Lactic Acid Bacteria Showing NAD Auxotrophy.</title>
        <authorList>
            <person name="Kawasaki S."/>
            <person name="Ozawa K."/>
            <person name="Mori T."/>
            <person name="Yamamoto A."/>
            <person name="Ito M."/>
            <person name="Ohkuma M."/>
            <person name="Sakamoto M."/>
            <person name="Matsutani M."/>
        </authorList>
    </citation>
    <scope>NUCLEOTIDE SEQUENCE [LARGE SCALE GENOMIC DNA]</scope>
    <source>
        <strain evidence="3 4">XA3</strain>
    </source>
</reference>
<dbReference type="RefSeq" id="WP_317634857.1">
    <property type="nucleotide sequence ID" value="NZ_AP026802.1"/>
</dbReference>
<dbReference type="InterPro" id="IPR050273">
    <property type="entry name" value="GppA/Ppx_hydrolase"/>
</dbReference>
<gene>
    <name evidence="3" type="primary">ppx1</name>
    <name evidence="3" type="ORF">XA3_14840</name>
</gene>
<dbReference type="Gene3D" id="3.30.420.150">
    <property type="entry name" value="Exopolyphosphatase. Domain 2"/>
    <property type="match status" value="1"/>
</dbReference>
<dbReference type="SUPFAM" id="SSF53067">
    <property type="entry name" value="Actin-like ATPase domain"/>
    <property type="match status" value="2"/>
</dbReference>
<dbReference type="PANTHER" id="PTHR30005">
    <property type="entry name" value="EXOPOLYPHOSPHATASE"/>
    <property type="match status" value="1"/>
</dbReference>
<evidence type="ECO:0000313" key="3">
    <source>
        <dbReference type="EMBL" id="BDR59043.1"/>
    </source>
</evidence>
<dbReference type="Pfam" id="PF02541">
    <property type="entry name" value="Ppx-GppA"/>
    <property type="match status" value="1"/>
</dbReference>
<dbReference type="Gene3D" id="3.30.420.40">
    <property type="match status" value="1"/>
</dbReference>
<keyword evidence="4" id="KW-1185">Reference proteome</keyword>
<dbReference type="InterPro" id="IPR043129">
    <property type="entry name" value="ATPase_NBD"/>
</dbReference>
<evidence type="ECO:0000256" key="1">
    <source>
        <dbReference type="ARBA" id="ARBA00007125"/>
    </source>
</evidence>
<dbReference type="Proteomes" id="UP001321861">
    <property type="component" value="Chromosome"/>
</dbReference>
<sequence>MNQKIAILDLGSNSIRTTITEYDSNGEFQVLARRQEMVRISQGMGQKQLLRPEAINRTLGVLAQFKAEYAKYQPLKIIAVATAAVRQARNQAVFLTQFEELMGFPLRVITGIEEAEYDYYGVISTLAPENGLILDTGGASTEIVLVKNAQMKERISLPFGAVNITENYLQGDPPTAASVFKACASLANTLNNLSWLKSAKNFPIIAIGGSNRTLAKIRKNELNQTELPIHGFHLNREVADDIIYQLLSKNESERQNIKGLAKDRSGIIIGGLIPLRLIMQIIDCEQIIFSQSGVREGILFQEIKNQTQNEIHTFDPEKLTLE</sequence>
<dbReference type="InterPro" id="IPR003695">
    <property type="entry name" value="Ppx_GppA_N"/>
</dbReference>
<accession>A0AAU9DY21</accession>